<dbReference type="Proteomes" id="UP000662703">
    <property type="component" value="Unassembled WGS sequence"/>
</dbReference>
<gene>
    <name evidence="2" type="ORF">Y5W_02586</name>
</gene>
<reference evidence="2 3" key="1">
    <citation type="submission" date="2012-09" db="EMBL/GenBank/DDBJ databases">
        <title>Genome Sequence of alkane-degrading Bacterium Alcanivorax sp. 521-1.</title>
        <authorList>
            <person name="Lai Q."/>
            <person name="Shao Z."/>
        </authorList>
    </citation>
    <scope>NUCLEOTIDE SEQUENCE [LARGE SCALE GENOMIC DNA]</scope>
    <source>
        <strain evidence="2 3">521-1</strain>
    </source>
</reference>
<name>A0ABS0AUJ1_9GAMM</name>
<dbReference type="EMBL" id="ARXX01000041">
    <property type="protein sequence ID" value="MBF5057292.1"/>
    <property type="molecule type" value="Genomic_DNA"/>
</dbReference>
<feature type="compositionally biased region" description="Low complexity" evidence="1">
    <location>
        <begin position="11"/>
        <end position="22"/>
    </location>
</feature>
<proteinExistence type="predicted"/>
<comment type="caution">
    <text evidence="2">The sequence shown here is derived from an EMBL/GenBank/DDBJ whole genome shotgun (WGS) entry which is preliminary data.</text>
</comment>
<organism evidence="2 3">
    <name type="scientific">Alloalcanivorax profundimaris</name>
    <dbReference type="NCBI Taxonomy" id="2735259"/>
    <lineage>
        <taxon>Bacteria</taxon>
        <taxon>Pseudomonadati</taxon>
        <taxon>Pseudomonadota</taxon>
        <taxon>Gammaproteobacteria</taxon>
        <taxon>Oceanospirillales</taxon>
        <taxon>Alcanivoracaceae</taxon>
        <taxon>Alloalcanivorax</taxon>
    </lineage>
</organism>
<evidence type="ECO:0000256" key="1">
    <source>
        <dbReference type="SAM" id="MobiDB-lite"/>
    </source>
</evidence>
<evidence type="ECO:0000313" key="3">
    <source>
        <dbReference type="Proteomes" id="UP000662703"/>
    </source>
</evidence>
<protein>
    <recommendedName>
        <fullName evidence="4">Carboxypeptidase regulatory-like domain-containing protein</fullName>
    </recommendedName>
</protein>
<accession>A0ABS0AUJ1</accession>
<sequence>MALLAALAACGGDSSSSSSSSDSPDDGQAMTIEGTASAPSGMVASLREPEVLRVVLNFLIKPAAAAITGLQPVNGASVELIRVDNDGNPVGEVLATTTTSTTGDYTLTLPQGVNLAGNLVVRISGPNAEMRAQVVEQAVDIDPASEFLLREFIAQGTDLEELKVNDVVKLKGRVDDFDLTAGADLTDMLEQLDAEVGDLVENQVAVINDGTGNAAAVAGAYRANAFSLGLHDSDDESSGTFATNIYTSLFTFSGGDNGTVNINLSDEESAEAMMFGATLYSAGLHYETSMEELDEDFSGTITASGILSIEGELEEEVNEENAFRYPPAVYNLQRVADRGLFFHVSKEAAVRYGVTPSGALNPQDRRGDEAFRALEVFARTPTDFTDSDLSGDFGRVYLGTELSVQGYLAVEVENNVVSFGGDGSLDIVPGNFHRLGLTGSGTNQYESGATEAETGLTVDIASNGDVLAIDGEAEDGFINEGYDFISLMNAESSTDTSFAWFDTTLMVKLPESTPAIAGKRYRLMLLSMLLEGNPAGGGMGLFASQFNTFLTLDSATQASLSGSINEVRKNTLAANLETEVDPVDETFSVDVAANGAATLTLEDDDGSNVLDGFFNQDASLGLFTLRFEPLQGDPNELGLAVLVEVPAQSNAE</sequence>
<evidence type="ECO:0008006" key="4">
    <source>
        <dbReference type="Google" id="ProtNLM"/>
    </source>
</evidence>
<evidence type="ECO:0000313" key="2">
    <source>
        <dbReference type="EMBL" id="MBF5057292.1"/>
    </source>
</evidence>
<feature type="region of interest" description="Disordered" evidence="1">
    <location>
        <begin position="11"/>
        <end position="33"/>
    </location>
</feature>
<keyword evidence="3" id="KW-1185">Reference proteome</keyword>